<dbReference type="OrthoDB" id="9991317at2759"/>
<dbReference type="PANTHER" id="PTHR23082">
    <property type="entry name" value="TRANSCRIPTION INITIATION FACTOR IIIC TFIIIC , POLYPEPTIDE 3-RELATED"/>
    <property type="match status" value="1"/>
</dbReference>
<organism evidence="2 3">
    <name type="scientific">Anisodus acutangulus</name>
    <dbReference type="NCBI Taxonomy" id="402998"/>
    <lineage>
        <taxon>Eukaryota</taxon>
        <taxon>Viridiplantae</taxon>
        <taxon>Streptophyta</taxon>
        <taxon>Embryophyta</taxon>
        <taxon>Tracheophyta</taxon>
        <taxon>Spermatophyta</taxon>
        <taxon>Magnoliopsida</taxon>
        <taxon>eudicotyledons</taxon>
        <taxon>Gunneridae</taxon>
        <taxon>Pentapetalae</taxon>
        <taxon>asterids</taxon>
        <taxon>lamiids</taxon>
        <taxon>Solanales</taxon>
        <taxon>Solanaceae</taxon>
        <taxon>Solanoideae</taxon>
        <taxon>Hyoscyameae</taxon>
        <taxon>Anisodus</taxon>
    </lineage>
</organism>
<dbReference type="SUPFAM" id="SSF48452">
    <property type="entry name" value="TPR-like"/>
    <property type="match status" value="1"/>
</dbReference>
<dbReference type="InterPro" id="IPR011990">
    <property type="entry name" value="TPR-like_helical_dom_sf"/>
</dbReference>
<evidence type="ECO:0000313" key="3">
    <source>
        <dbReference type="Proteomes" id="UP001152561"/>
    </source>
</evidence>
<dbReference type="InterPro" id="IPR039340">
    <property type="entry name" value="Tfc4/TFIIIC-102/Sfc4"/>
</dbReference>
<evidence type="ECO:0000256" key="1">
    <source>
        <dbReference type="PROSITE-ProRule" id="PRU00339"/>
    </source>
</evidence>
<keyword evidence="3" id="KW-1185">Reference proteome</keyword>
<dbReference type="AlphaFoldDB" id="A0A9Q1LIS4"/>
<dbReference type="InterPro" id="IPR019734">
    <property type="entry name" value="TPR_rpt"/>
</dbReference>
<feature type="repeat" description="TPR" evidence="1">
    <location>
        <begin position="27"/>
        <end position="60"/>
    </location>
</feature>
<dbReference type="EMBL" id="JAJAGQ010000018">
    <property type="protein sequence ID" value="KAJ8536021.1"/>
    <property type="molecule type" value="Genomic_DNA"/>
</dbReference>
<proteinExistence type="predicted"/>
<accession>A0A9Q1LIS4</accession>
<protein>
    <submittedName>
        <fullName evidence="2">Uncharacterized protein</fullName>
    </submittedName>
</protein>
<sequence>MNWKAKRIQKQEALKLLKEVIRLERMPDAFHTLALVYDAIGEKRKTINFYQLAAEIMPRDTSLWKLLLSWYLEQGNVAAVDCYLPKAIAAEPEDIHSDSFLHPVALS</sequence>
<dbReference type="GO" id="GO:0006383">
    <property type="term" value="P:transcription by RNA polymerase III"/>
    <property type="evidence" value="ECO:0007669"/>
    <property type="project" value="InterPro"/>
</dbReference>
<dbReference type="Gene3D" id="1.25.40.10">
    <property type="entry name" value="Tetratricopeptide repeat domain"/>
    <property type="match status" value="1"/>
</dbReference>
<reference evidence="3" key="1">
    <citation type="journal article" date="2023" name="Proc. Natl. Acad. Sci. U.S.A.">
        <title>Genomic and structural basis for evolution of tropane alkaloid biosynthesis.</title>
        <authorList>
            <person name="Wanga Y.-J."/>
            <person name="Taina T."/>
            <person name="Yua J.-Y."/>
            <person name="Lia J."/>
            <person name="Xua B."/>
            <person name="Chenc J."/>
            <person name="D'Auriad J.C."/>
            <person name="Huanga J.-P."/>
            <person name="Huanga S.-X."/>
        </authorList>
    </citation>
    <scope>NUCLEOTIDE SEQUENCE [LARGE SCALE GENOMIC DNA]</scope>
    <source>
        <strain evidence="3">cv. KIB-2019</strain>
    </source>
</reference>
<gene>
    <name evidence="2" type="ORF">K7X08_034422</name>
</gene>
<name>A0A9Q1LIS4_9SOLA</name>
<dbReference type="PROSITE" id="PS50005">
    <property type="entry name" value="TPR"/>
    <property type="match status" value="1"/>
</dbReference>
<evidence type="ECO:0000313" key="2">
    <source>
        <dbReference type="EMBL" id="KAJ8536021.1"/>
    </source>
</evidence>
<dbReference type="PANTHER" id="PTHR23082:SF0">
    <property type="entry name" value="GENERAL TRANSCRIPTION FACTOR 3C POLYPEPTIDE 3"/>
    <property type="match status" value="1"/>
</dbReference>
<dbReference type="GO" id="GO:0000127">
    <property type="term" value="C:transcription factor TFIIIC complex"/>
    <property type="evidence" value="ECO:0007669"/>
    <property type="project" value="TreeGrafter"/>
</dbReference>
<comment type="caution">
    <text evidence="2">The sequence shown here is derived from an EMBL/GenBank/DDBJ whole genome shotgun (WGS) entry which is preliminary data.</text>
</comment>
<keyword evidence="1" id="KW-0802">TPR repeat</keyword>
<dbReference type="Proteomes" id="UP001152561">
    <property type="component" value="Unassembled WGS sequence"/>
</dbReference>